<comment type="caution">
    <text evidence="1">The sequence shown here is derived from an EMBL/GenBank/DDBJ whole genome shotgun (WGS) entry which is preliminary data.</text>
</comment>
<proteinExistence type="predicted"/>
<organism evidence="1 2">
    <name type="scientific">Mycena metata</name>
    <dbReference type="NCBI Taxonomy" id="1033252"/>
    <lineage>
        <taxon>Eukaryota</taxon>
        <taxon>Fungi</taxon>
        <taxon>Dikarya</taxon>
        <taxon>Basidiomycota</taxon>
        <taxon>Agaricomycotina</taxon>
        <taxon>Agaricomycetes</taxon>
        <taxon>Agaricomycetidae</taxon>
        <taxon>Agaricales</taxon>
        <taxon>Marasmiineae</taxon>
        <taxon>Mycenaceae</taxon>
        <taxon>Mycena</taxon>
    </lineage>
</organism>
<accession>A0AAD7K7A7</accession>
<protein>
    <submittedName>
        <fullName evidence="1">Uncharacterized protein</fullName>
    </submittedName>
</protein>
<sequence>MSVQHVQVPSDDRLITALEKYAVRSYSREMKLQCLRDELDYSIGLRTLNKLELRLEIGSIRRPPPMEVSRQAVIDEVSKDLLQLNGPAFVQTQLKQQHLMIPRQATSTIFLDFPRDTVREIMHDHFDSGFTLRFPGHKKAQIPRVGLSSMGKFHEVSADGHEKLSSQALQMGEIGLPIYAYKDKYSDNLLRLVLTPNSRTAAAGGHLHLDLIEETGCIPMQVTTDKGSEIGWQYAFQATLREAFTPDIDPHVYAVYMVLKSVHNTVIEGFWRWLRVPLFYWIFVPVIQHELDEFRHWWNTHHIRVQPDKNMPSGHVPAHVLEHPSHVGGIDGRIQIPREAVDELREYLTEEVGSRDSHLRWLGVTVEFERMAEEVWVRIGSPTLLLESAWDVFAEMSAVIENY</sequence>
<keyword evidence="2" id="KW-1185">Reference proteome</keyword>
<gene>
    <name evidence="1" type="ORF">B0H16DRAFT_1659193</name>
</gene>
<name>A0AAD7K7A7_9AGAR</name>
<dbReference type="EMBL" id="JARKIB010000005">
    <property type="protein sequence ID" value="KAJ7779724.1"/>
    <property type="molecule type" value="Genomic_DNA"/>
</dbReference>
<dbReference type="Proteomes" id="UP001215598">
    <property type="component" value="Unassembled WGS sequence"/>
</dbReference>
<reference evidence="1" key="1">
    <citation type="submission" date="2023-03" db="EMBL/GenBank/DDBJ databases">
        <title>Massive genome expansion in bonnet fungi (Mycena s.s.) driven by repeated elements and novel gene families across ecological guilds.</title>
        <authorList>
            <consortium name="Lawrence Berkeley National Laboratory"/>
            <person name="Harder C.B."/>
            <person name="Miyauchi S."/>
            <person name="Viragh M."/>
            <person name="Kuo A."/>
            <person name="Thoen E."/>
            <person name="Andreopoulos B."/>
            <person name="Lu D."/>
            <person name="Skrede I."/>
            <person name="Drula E."/>
            <person name="Henrissat B."/>
            <person name="Morin E."/>
            <person name="Kohler A."/>
            <person name="Barry K."/>
            <person name="LaButti K."/>
            <person name="Morin E."/>
            <person name="Salamov A."/>
            <person name="Lipzen A."/>
            <person name="Mereny Z."/>
            <person name="Hegedus B."/>
            <person name="Baldrian P."/>
            <person name="Stursova M."/>
            <person name="Weitz H."/>
            <person name="Taylor A."/>
            <person name="Grigoriev I.V."/>
            <person name="Nagy L.G."/>
            <person name="Martin F."/>
            <person name="Kauserud H."/>
        </authorList>
    </citation>
    <scope>NUCLEOTIDE SEQUENCE</scope>
    <source>
        <strain evidence="1">CBHHK182m</strain>
    </source>
</reference>
<dbReference type="AlphaFoldDB" id="A0AAD7K7A7"/>
<evidence type="ECO:0000313" key="2">
    <source>
        <dbReference type="Proteomes" id="UP001215598"/>
    </source>
</evidence>
<evidence type="ECO:0000313" key="1">
    <source>
        <dbReference type="EMBL" id="KAJ7779724.1"/>
    </source>
</evidence>